<dbReference type="EMBL" id="JAPDRN010000020">
    <property type="protein sequence ID" value="KAJ9638601.1"/>
    <property type="molecule type" value="Genomic_DNA"/>
</dbReference>
<accession>A0AA38Y7S0</accession>
<dbReference type="AlphaFoldDB" id="A0AA38Y7S0"/>
<comment type="caution">
    <text evidence="1">The sequence shown here is derived from an EMBL/GenBank/DDBJ whole genome shotgun (WGS) entry which is preliminary data.</text>
</comment>
<gene>
    <name evidence="1" type="ORF">H2204_004077</name>
</gene>
<dbReference type="Proteomes" id="UP001172681">
    <property type="component" value="Unassembled WGS sequence"/>
</dbReference>
<name>A0AA38Y7S0_9EURO</name>
<evidence type="ECO:0000313" key="2">
    <source>
        <dbReference type="Proteomes" id="UP001172681"/>
    </source>
</evidence>
<evidence type="ECO:0000313" key="1">
    <source>
        <dbReference type="EMBL" id="KAJ9638601.1"/>
    </source>
</evidence>
<keyword evidence="2" id="KW-1185">Reference proteome</keyword>
<reference evidence="1" key="1">
    <citation type="submission" date="2022-10" db="EMBL/GenBank/DDBJ databases">
        <title>Culturing micro-colonial fungi from biological soil crusts in the Mojave desert and describing Neophaeococcomyces mojavensis, and introducing the new genera and species Taxawa tesnikishii.</title>
        <authorList>
            <person name="Kurbessoian T."/>
            <person name="Stajich J.E."/>
        </authorList>
    </citation>
    <scope>NUCLEOTIDE SEQUENCE</scope>
    <source>
        <strain evidence="1">TK_35</strain>
    </source>
</reference>
<sequence length="88" mass="10368">MSIWERLGLNQREMKKARQEAGKFLGPEPSKWEDLGADKQKRNVEEYLQYLRQNENNTIADKLQGDEEAIYELLRLRTKTIRSKTTAV</sequence>
<proteinExistence type="predicted"/>
<organism evidence="1 2">
    <name type="scientific">Knufia peltigerae</name>
    <dbReference type="NCBI Taxonomy" id="1002370"/>
    <lineage>
        <taxon>Eukaryota</taxon>
        <taxon>Fungi</taxon>
        <taxon>Dikarya</taxon>
        <taxon>Ascomycota</taxon>
        <taxon>Pezizomycotina</taxon>
        <taxon>Eurotiomycetes</taxon>
        <taxon>Chaetothyriomycetidae</taxon>
        <taxon>Chaetothyriales</taxon>
        <taxon>Trichomeriaceae</taxon>
        <taxon>Knufia</taxon>
    </lineage>
</organism>
<protein>
    <submittedName>
        <fullName evidence="1">Uncharacterized protein</fullName>
    </submittedName>
</protein>